<keyword evidence="9" id="KW-0067">ATP-binding</keyword>
<dbReference type="CDD" id="cd00054">
    <property type="entry name" value="EGF_CA"/>
    <property type="match status" value="1"/>
</dbReference>
<dbReference type="InterPro" id="IPR049883">
    <property type="entry name" value="NOTCH1_EGF-like"/>
</dbReference>
<evidence type="ECO:0000256" key="10">
    <source>
        <dbReference type="ARBA" id="ARBA00022989"/>
    </source>
</evidence>
<keyword evidence="6 17" id="KW-0732">Signal</keyword>
<evidence type="ECO:0000313" key="19">
    <source>
        <dbReference type="EMBL" id="KAK1403177.1"/>
    </source>
</evidence>
<dbReference type="GO" id="GO:0004674">
    <property type="term" value="F:protein serine/threonine kinase activity"/>
    <property type="evidence" value="ECO:0007669"/>
    <property type="project" value="UniProtKB-KW"/>
</dbReference>
<keyword evidence="8 19" id="KW-0418">Kinase</keyword>
<comment type="caution">
    <text evidence="19">The sequence shown here is derived from an EMBL/GenBank/DDBJ whole genome shotgun (WGS) entry which is preliminary data.</text>
</comment>
<feature type="chain" id="PRO_5042238727" evidence="17">
    <location>
        <begin position="22"/>
        <end position="725"/>
    </location>
</feature>
<dbReference type="SMART" id="SM00220">
    <property type="entry name" value="S_TKc"/>
    <property type="match status" value="1"/>
</dbReference>
<feature type="transmembrane region" description="Helical" evidence="16">
    <location>
        <begin position="325"/>
        <end position="345"/>
    </location>
</feature>
<feature type="domain" description="Protein kinase" evidence="18">
    <location>
        <begin position="398"/>
        <end position="673"/>
    </location>
</feature>
<dbReference type="Pfam" id="PF07645">
    <property type="entry name" value="EGF_CA"/>
    <property type="match status" value="1"/>
</dbReference>
<dbReference type="PANTHER" id="PTHR27005">
    <property type="entry name" value="WALL-ASSOCIATED RECEPTOR KINASE-LIKE 21"/>
    <property type="match status" value="1"/>
</dbReference>
<dbReference type="InterPro" id="IPR008271">
    <property type="entry name" value="Ser/Thr_kinase_AS"/>
</dbReference>
<dbReference type="GO" id="GO:0007166">
    <property type="term" value="P:cell surface receptor signaling pathway"/>
    <property type="evidence" value="ECO:0007669"/>
    <property type="project" value="InterPro"/>
</dbReference>
<gene>
    <name evidence="19" type="ORF">POM88_002782</name>
</gene>
<dbReference type="CDD" id="cd14066">
    <property type="entry name" value="STKc_IRAK"/>
    <property type="match status" value="1"/>
</dbReference>
<keyword evidence="2" id="KW-0723">Serine/threonine-protein kinase</keyword>
<dbReference type="PANTHER" id="PTHR27005:SF515">
    <property type="entry name" value="WALL-ASSOCIATED RECEPTOR KINASE-LIKE 10-RELATED"/>
    <property type="match status" value="1"/>
</dbReference>
<evidence type="ECO:0000256" key="12">
    <source>
        <dbReference type="ARBA" id="ARBA00023157"/>
    </source>
</evidence>
<keyword evidence="7" id="KW-0547">Nucleotide-binding</keyword>
<evidence type="ECO:0000256" key="16">
    <source>
        <dbReference type="SAM" id="Phobius"/>
    </source>
</evidence>
<evidence type="ECO:0000256" key="4">
    <source>
        <dbReference type="ARBA" id="ARBA00022679"/>
    </source>
</evidence>
<keyword evidence="19" id="KW-0675">Receptor</keyword>
<evidence type="ECO:0000256" key="14">
    <source>
        <dbReference type="ARBA" id="ARBA00047558"/>
    </source>
</evidence>
<dbReference type="Proteomes" id="UP001237642">
    <property type="component" value="Unassembled WGS sequence"/>
</dbReference>
<dbReference type="SUPFAM" id="SSF56112">
    <property type="entry name" value="Protein kinase-like (PK-like)"/>
    <property type="match status" value="1"/>
</dbReference>
<keyword evidence="12" id="KW-1015">Disulfide bond</keyword>
<dbReference type="InterPro" id="IPR000719">
    <property type="entry name" value="Prot_kinase_dom"/>
</dbReference>
<name>A0AAD8JF30_9APIA</name>
<dbReference type="InterPro" id="IPR001881">
    <property type="entry name" value="EGF-like_Ca-bd_dom"/>
</dbReference>
<protein>
    <submittedName>
        <fullName evidence="19">Wall-associated receptor kinase</fullName>
    </submittedName>
</protein>
<dbReference type="SUPFAM" id="SSF57196">
    <property type="entry name" value="EGF/Laminin"/>
    <property type="match status" value="1"/>
</dbReference>
<dbReference type="FunFam" id="3.30.200.20:FF:000043">
    <property type="entry name" value="Wall-associated receptor kinase 2"/>
    <property type="match status" value="1"/>
</dbReference>
<sequence length="725" mass="80734">MATQLVLQMMLLFLFLHEASAQESSVAKPGCPRNCGNLTIAYPFGIGADCSANQTFTIFCNNSINPPKAFLDDNFKLEVLNISLKAGTIQVNTPVITNCEKRSNYQQLMLSGSFIFSNTQNQLTAIGCETLAVISQQGLSVGGCMTFCNISSVERNNSCYGSCCQTRIPPSLKFINASLESINGKEGCGFVFVVDQNWFGNMTDVYDVTNMEQVPAVLDWRPSGFCHSFGAGNSTTDRSVCGRNTLCTDQSLCSCREGYEGNPYLLDGCQDIDECATYDFNRCQQICNNFPGSYSCSCIKGWVNDGQYECKKTDPNGYTRYSPSILIVTCTGLGVLLVLAPMWLYKVLKQRKKRKLKEKFFKRNGGLLLNQQVSSSESNVDTTKLFSSKELDKATNHYNVDRILGQGGQGTVYKGMLTDGRIVAVKKSKIEDGSKLDHFINEIIILSQINHRNVVRLHGCCLETEVPLLVYEFIPNGTLFEYIHDHNEDFPLTWDVRVRVATEVAGALSYLHSAASIPVYHRDIKSSNILLDEKYRAKVADFGTSRSICIDQTHVTTKRVQGTFGYFDPEYFRSSQYTDKSDVYSFGVVLVELLTGQKPILAPRPDDEGRSLVTYFISAMEENRILDVTDVRIAKDSVKEELITFAKLAYRCLNLKGRKRPTMKQVAAELESINMSNGSAIDQQHYKDVAYSVTELNEAWDLASTSISSSANYSLTVDVEPLITK</sequence>
<accession>A0AAD8JF30</accession>
<comment type="catalytic activity">
    <reaction evidence="15">
        <text>L-threonyl-[protein] + ATP = O-phospho-L-threonyl-[protein] + ADP + H(+)</text>
        <dbReference type="Rhea" id="RHEA:46608"/>
        <dbReference type="Rhea" id="RHEA-COMP:11060"/>
        <dbReference type="Rhea" id="RHEA-COMP:11605"/>
        <dbReference type="ChEBI" id="CHEBI:15378"/>
        <dbReference type="ChEBI" id="CHEBI:30013"/>
        <dbReference type="ChEBI" id="CHEBI:30616"/>
        <dbReference type="ChEBI" id="CHEBI:61977"/>
        <dbReference type="ChEBI" id="CHEBI:456216"/>
    </reaction>
</comment>
<keyword evidence="11 16" id="KW-0472">Membrane</keyword>
<dbReference type="SMART" id="SM00179">
    <property type="entry name" value="EGF_CA"/>
    <property type="match status" value="1"/>
</dbReference>
<dbReference type="GO" id="GO:0005524">
    <property type="term" value="F:ATP binding"/>
    <property type="evidence" value="ECO:0007669"/>
    <property type="project" value="UniProtKB-KW"/>
</dbReference>
<dbReference type="GO" id="GO:0005886">
    <property type="term" value="C:plasma membrane"/>
    <property type="evidence" value="ECO:0007669"/>
    <property type="project" value="TreeGrafter"/>
</dbReference>
<comment type="subcellular location">
    <subcellularLocation>
        <location evidence="1">Membrane</location>
        <topology evidence="1">Single-pass type I membrane protein</topology>
    </subcellularLocation>
</comment>
<dbReference type="EMBL" id="JAUIZM010000001">
    <property type="protein sequence ID" value="KAK1403177.1"/>
    <property type="molecule type" value="Genomic_DNA"/>
</dbReference>
<keyword evidence="3" id="KW-0245">EGF-like domain</keyword>
<evidence type="ECO:0000256" key="5">
    <source>
        <dbReference type="ARBA" id="ARBA00022692"/>
    </source>
</evidence>
<proteinExistence type="predicted"/>
<dbReference type="PROSITE" id="PS50011">
    <property type="entry name" value="PROTEIN_KINASE_DOM"/>
    <property type="match status" value="1"/>
</dbReference>
<keyword evidence="5 16" id="KW-0812">Transmembrane</keyword>
<dbReference type="GO" id="GO:0005509">
    <property type="term" value="F:calcium ion binding"/>
    <property type="evidence" value="ECO:0007669"/>
    <property type="project" value="InterPro"/>
</dbReference>
<feature type="signal peptide" evidence="17">
    <location>
        <begin position="1"/>
        <end position="21"/>
    </location>
</feature>
<keyword evidence="4" id="KW-0808">Transferase</keyword>
<dbReference type="AlphaFoldDB" id="A0AAD8JF30"/>
<keyword evidence="20" id="KW-1185">Reference proteome</keyword>
<evidence type="ECO:0000256" key="13">
    <source>
        <dbReference type="ARBA" id="ARBA00023180"/>
    </source>
</evidence>
<evidence type="ECO:0000256" key="9">
    <source>
        <dbReference type="ARBA" id="ARBA00022840"/>
    </source>
</evidence>
<keyword evidence="13" id="KW-0325">Glycoprotein</keyword>
<comment type="catalytic activity">
    <reaction evidence="14">
        <text>L-seryl-[protein] + ATP = O-phospho-L-seryl-[protein] + ADP + H(+)</text>
        <dbReference type="Rhea" id="RHEA:17989"/>
        <dbReference type="Rhea" id="RHEA-COMP:9863"/>
        <dbReference type="Rhea" id="RHEA-COMP:11604"/>
        <dbReference type="ChEBI" id="CHEBI:15378"/>
        <dbReference type="ChEBI" id="CHEBI:29999"/>
        <dbReference type="ChEBI" id="CHEBI:30616"/>
        <dbReference type="ChEBI" id="CHEBI:83421"/>
        <dbReference type="ChEBI" id="CHEBI:456216"/>
    </reaction>
</comment>
<dbReference type="Gene3D" id="1.10.510.10">
    <property type="entry name" value="Transferase(Phosphotransferase) domain 1"/>
    <property type="match status" value="1"/>
</dbReference>
<evidence type="ECO:0000256" key="2">
    <source>
        <dbReference type="ARBA" id="ARBA00022527"/>
    </source>
</evidence>
<dbReference type="Pfam" id="PF00069">
    <property type="entry name" value="Pkinase"/>
    <property type="match status" value="1"/>
</dbReference>
<evidence type="ECO:0000259" key="18">
    <source>
        <dbReference type="PROSITE" id="PS50011"/>
    </source>
</evidence>
<evidence type="ECO:0000256" key="1">
    <source>
        <dbReference type="ARBA" id="ARBA00004479"/>
    </source>
</evidence>
<dbReference type="InterPro" id="IPR000742">
    <property type="entry name" value="EGF"/>
</dbReference>
<reference evidence="19" key="1">
    <citation type="submission" date="2023-02" db="EMBL/GenBank/DDBJ databases">
        <title>Genome of toxic invasive species Heracleum sosnowskyi carries increased number of genes despite the absence of recent whole-genome duplications.</title>
        <authorList>
            <person name="Schelkunov M."/>
            <person name="Shtratnikova V."/>
            <person name="Makarenko M."/>
            <person name="Klepikova A."/>
            <person name="Omelchenko D."/>
            <person name="Novikova G."/>
            <person name="Obukhova E."/>
            <person name="Bogdanov V."/>
            <person name="Penin A."/>
            <person name="Logacheva M."/>
        </authorList>
    </citation>
    <scope>NUCLEOTIDE SEQUENCE</scope>
    <source>
        <strain evidence="19">Hsosn_3</strain>
        <tissue evidence="19">Leaf</tissue>
    </source>
</reference>
<organism evidence="19 20">
    <name type="scientific">Heracleum sosnowskyi</name>
    <dbReference type="NCBI Taxonomy" id="360622"/>
    <lineage>
        <taxon>Eukaryota</taxon>
        <taxon>Viridiplantae</taxon>
        <taxon>Streptophyta</taxon>
        <taxon>Embryophyta</taxon>
        <taxon>Tracheophyta</taxon>
        <taxon>Spermatophyta</taxon>
        <taxon>Magnoliopsida</taxon>
        <taxon>eudicotyledons</taxon>
        <taxon>Gunneridae</taxon>
        <taxon>Pentapetalae</taxon>
        <taxon>asterids</taxon>
        <taxon>campanulids</taxon>
        <taxon>Apiales</taxon>
        <taxon>Apiaceae</taxon>
        <taxon>Apioideae</taxon>
        <taxon>apioid superclade</taxon>
        <taxon>Tordylieae</taxon>
        <taxon>Tordyliinae</taxon>
        <taxon>Heracleum</taxon>
    </lineage>
</organism>
<dbReference type="PROSITE" id="PS01186">
    <property type="entry name" value="EGF_2"/>
    <property type="match status" value="1"/>
</dbReference>
<dbReference type="SMART" id="SM00181">
    <property type="entry name" value="EGF"/>
    <property type="match status" value="2"/>
</dbReference>
<dbReference type="InterPro" id="IPR018097">
    <property type="entry name" value="EGF_Ca-bd_CS"/>
</dbReference>
<keyword evidence="10 16" id="KW-1133">Transmembrane helix</keyword>
<dbReference type="InterPro" id="IPR011009">
    <property type="entry name" value="Kinase-like_dom_sf"/>
</dbReference>
<evidence type="ECO:0000256" key="8">
    <source>
        <dbReference type="ARBA" id="ARBA00022777"/>
    </source>
</evidence>
<evidence type="ECO:0000256" key="15">
    <source>
        <dbReference type="ARBA" id="ARBA00047951"/>
    </source>
</evidence>
<evidence type="ECO:0000256" key="17">
    <source>
        <dbReference type="SAM" id="SignalP"/>
    </source>
</evidence>
<dbReference type="InterPro" id="IPR045274">
    <property type="entry name" value="WAK-like"/>
</dbReference>
<reference evidence="19" key="2">
    <citation type="submission" date="2023-05" db="EMBL/GenBank/DDBJ databases">
        <authorList>
            <person name="Schelkunov M.I."/>
        </authorList>
    </citation>
    <scope>NUCLEOTIDE SEQUENCE</scope>
    <source>
        <strain evidence="19">Hsosn_3</strain>
        <tissue evidence="19">Leaf</tissue>
    </source>
</reference>
<evidence type="ECO:0000256" key="6">
    <source>
        <dbReference type="ARBA" id="ARBA00022729"/>
    </source>
</evidence>
<dbReference type="Gene3D" id="3.30.200.20">
    <property type="entry name" value="Phosphorylase Kinase, domain 1"/>
    <property type="match status" value="1"/>
</dbReference>
<evidence type="ECO:0000256" key="3">
    <source>
        <dbReference type="ARBA" id="ARBA00022536"/>
    </source>
</evidence>
<evidence type="ECO:0000256" key="11">
    <source>
        <dbReference type="ARBA" id="ARBA00023136"/>
    </source>
</evidence>
<dbReference type="Pfam" id="PF13947">
    <property type="entry name" value="GUB_WAK_bind"/>
    <property type="match status" value="1"/>
</dbReference>
<dbReference type="GO" id="GO:0030247">
    <property type="term" value="F:polysaccharide binding"/>
    <property type="evidence" value="ECO:0007669"/>
    <property type="project" value="InterPro"/>
</dbReference>
<dbReference type="PROSITE" id="PS01187">
    <property type="entry name" value="EGF_CA"/>
    <property type="match status" value="1"/>
</dbReference>
<evidence type="ECO:0000256" key="7">
    <source>
        <dbReference type="ARBA" id="ARBA00022741"/>
    </source>
</evidence>
<dbReference type="FunFam" id="1.10.510.10:FF:000084">
    <property type="entry name" value="Wall-associated receptor kinase 2"/>
    <property type="match status" value="1"/>
</dbReference>
<dbReference type="Gene3D" id="2.10.25.10">
    <property type="entry name" value="Laminin"/>
    <property type="match status" value="2"/>
</dbReference>
<evidence type="ECO:0000313" key="20">
    <source>
        <dbReference type="Proteomes" id="UP001237642"/>
    </source>
</evidence>
<dbReference type="InterPro" id="IPR025287">
    <property type="entry name" value="WAK_GUB"/>
</dbReference>
<dbReference type="PROSITE" id="PS00108">
    <property type="entry name" value="PROTEIN_KINASE_ST"/>
    <property type="match status" value="1"/>
</dbReference>